<evidence type="ECO:0000313" key="5">
    <source>
        <dbReference type="EMBL" id="TPQ21438.1"/>
    </source>
</evidence>
<dbReference type="Pfam" id="PF13377">
    <property type="entry name" value="Peripla_BP_3"/>
    <property type="match status" value="1"/>
</dbReference>
<keyword evidence="2" id="KW-0238">DNA-binding</keyword>
<evidence type="ECO:0000256" key="1">
    <source>
        <dbReference type="ARBA" id="ARBA00023015"/>
    </source>
</evidence>
<dbReference type="InterPro" id="IPR046335">
    <property type="entry name" value="LacI/GalR-like_sensor"/>
</dbReference>
<keyword evidence="3" id="KW-0804">Transcription</keyword>
<dbReference type="Gene3D" id="3.40.50.2300">
    <property type="match status" value="2"/>
</dbReference>
<name>A0A505DJW7_9ACTN</name>
<dbReference type="GO" id="GO:0003700">
    <property type="term" value="F:DNA-binding transcription factor activity"/>
    <property type="evidence" value="ECO:0007669"/>
    <property type="project" value="TreeGrafter"/>
</dbReference>
<proteinExistence type="predicted"/>
<dbReference type="EMBL" id="VCHX02000118">
    <property type="protein sequence ID" value="TPQ21438.1"/>
    <property type="molecule type" value="Genomic_DNA"/>
</dbReference>
<protein>
    <submittedName>
        <fullName evidence="5">LacI family transcriptional regulator</fullName>
    </submittedName>
</protein>
<evidence type="ECO:0000256" key="2">
    <source>
        <dbReference type="ARBA" id="ARBA00023125"/>
    </source>
</evidence>
<gene>
    <name evidence="5" type="ORF">FGD71_015340</name>
</gene>
<dbReference type="Proteomes" id="UP000317378">
    <property type="component" value="Unassembled WGS sequence"/>
</dbReference>
<accession>A0A505DJW7</accession>
<evidence type="ECO:0000259" key="4">
    <source>
        <dbReference type="Pfam" id="PF13377"/>
    </source>
</evidence>
<evidence type="ECO:0000256" key="3">
    <source>
        <dbReference type="ARBA" id="ARBA00023163"/>
    </source>
</evidence>
<reference evidence="5 6" key="1">
    <citation type="submission" date="2019-06" db="EMBL/GenBank/DDBJ databases">
        <title>Streptomyces sporangiiformans sp. nov., a novel actinomycete isolated from soil in Mount Song.</title>
        <authorList>
            <person name="Han L."/>
        </authorList>
    </citation>
    <scope>NUCLEOTIDE SEQUENCE [LARGE SCALE GENOMIC DNA]</scope>
    <source>
        <strain evidence="5 6">NEAU-SSA 1</strain>
    </source>
</reference>
<comment type="caution">
    <text evidence="5">The sequence shown here is derived from an EMBL/GenBank/DDBJ whole genome shotgun (WGS) entry which is preliminary data.</text>
</comment>
<dbReference type="GO" id="GO:0000976">
    <property type="term" value="F:transcription cis-regulatory region binding"/>
    <property type="evidence" value="ECO:0007669"/>
    <property type="project" value="TreeGrafter"/>
</dbReference>
<dbReference type="InterPro" id="IPR028082">
    <property type="entry name" value="Peripla_BP_I"/>
</dbReference>
<dbReference type="PANTHER" id="PTHR30146">
    <property type="entry name" value="LACI-RELATED TRANSCRIPTIONAL REPRESSOR"/>
    <property type="match status" value="1"/>
</dbReference>
<dbReference type="OrthoDB" id="252678at2"/>
<dbReference type="RefSeq" id="WP_119101032.1">
    <property type="nucleotide sequence ID" value="NZ_QXMJ01000118.1"/>
</dbReference>
<sequence length="295" mass="31940">MSRWTDAPRERTHALGLVFPPAGDHYTGMQLDFIGAIAETAQAYGYDVLLTTGSKAGDHPFQRLLAGRLVDGVILMEIQLDDDRADLLSELGIPYVLIGRARVEKTSWVNLDFAALGRDCVRHLADLGHRTIAFVNRSEHLFRSGYQSAHLGQEGFVRGVTELGLTGRTYLCDDDAAAGEACLERILLEDPATTAVVTMNEAGLGGLYRGLKRAGRAVPRDFSVVGVVAGPWAERVTPQLTAADMPAAEMSRVGVELMMERLKAPDAPPRHVLLRPLICTRDSTGPCKPVPGPDS</sequence>
<evidence type="ECO:0000313" key="6">
    <source>
        <dbReference type="Proteomes" id="UP000317378"/>
    </source>
</evidence>
<keyword evidence="1" id="KW-0805">Transcription regulation</keyword>
<organism evidence="5 6">
    <name type="scientific">Streptomyces sporangiiformans</name>
    <dbReference type="NCBI Taxonomy" id="2315329"/>
    <lineage>
        <taxon>Bacteria</taxon>
        <taxon>Bacillati</taxon>
        <taxon>Actinomycetota</taxon>
        <taxon>Actinomycetes</taxon>
        <taxon>Kitasatosporales</taxon>
        <taxon>Streptomycetaceae</taxon>
        <taxon>Streptomyces</taxon>
    </lineage>
</organism>
<dbReference type="PANTHER" id="PTHR30146:SF153">
    <property type="entry name" value="LACTOSE OPERON REPRESSOR"/>
    <property type="match status" value="1"/>
</dbReference>
<dbReference type="AlphaFoldDB" id="A0A505DJW7"/>
<dbReference type="SUPFAM" id="SSF53822">
    <property type="entry name" value="Periplasmic binding protein-like I"/>
    <property type="match status" value="1"/>
</dbReference>
<dbReference type="CDD" id="cd06267">
    <property type="entry name" value="PBP1_LacI_sugar_binding-like"/>
    <property type="match status" value="1"/>
</dbReference>
<keyword evidence="6" id="KW-1185">Reference proteome</keyword>
<feature type="domain" description="Transcriptional regulator LacI/GalR-like sensor" evidence="4">
    <location>
        <begin position="121"/>
        <end position="284"/>
    </location>
</feature>